<dbReference type="InterPro" id="IPR037050">
    <property type="entry name" value="DUF1254_sf"/>
</dbReference>
<feature type="domain" description="DUF1254" evidence="3">
    <location>
        <begin position="85"/>
        <end position="211"/>
    </location>
</feature>
<protein>
    <submittedName>
        <fullName evidence="4">Uncharacterized protein</fullName>
    </submittedName>
</protein>
<evidence type="ECO:0000256" key="1">
    <source>
        <dbReference type="SAM" id="MobiDB-lite"/>
    </source>
</evidence>
<dbReference type="SUPFAM" id="SSF160935">
    <property type="entry name" value="VPA0735-like"/>
    <property type="match status" value="1"/>
</dbReference>
<accession>A0A0L8C0A5</accession>
<dbReference type="Proteomes" id="UP000037425">
    <property type="component" value="Unassembled WGS sequence"/>
</dbReference>
<evidence type="ECO:0000259" key="3">
    <source>
        <dbReference type="Pfam" id="PF06863"/>
    </source>
</evidence>
<dbReference type="AlphaFoldDB" id="A0A0L8C0A5"/>
<dbReference type="PANTHER" id="PTHR36509">
    <property type="entry name" value="BLL3101 PROTEIN"/>
    <property type="match status" value="1"/>
</dbReference>
<gene>
    <name evidence="4" type="ORF">AC244_09265</name>
</gene>
<dbReference type="Gene3D" id="2.60.40.1610">
    <property type="entry name" value="Domain of unknown function DUF1254"/>
    <property type="match status" value="1"/>
</dbReference>
<comment type="caution">
    <text evidence="4">The sequence shown here is derived from an EMBL/GenBank/DDBJ whole genome shotgun (WGS) entry which is preliminary data.</text>
</comment>
<dbReference type="PATRIC" id="fig|106592.7.peg.4608"/>
<name>A0A0L8C0A5_ENSAD</name>
<feature type="domain" description="DUF1214" evidence="2">
    <location>
        <begin position="396"/>
        <end position="506"/>
    </location>
</feature>
<dbReference type="Pfam" id="PF06863">
    <property type="entry name" value="DUF1254"/>
    <property type="match status" value="1"/>
</dbReference>
<dbReference type="Pfam" id="PF06742">
    <property type="entry name" value="DUF1214"/>
    <property type="match status" value="1"/>
</dbReference>
<organism evidence="4 5">
    <name type="scientific">Ensifer adhaerens</name>
    <name type="common">Sinorhizobium morelense</name>
    <dbReference type="NCBI Taxonomy" id="106592"/>
    <lineage>
        <taxon>Bacteria</taxon>
        <taxon>Pseudomonadati</taxon>
        <taxon>Pseudomonadota</taxon>
        <taxon>Alphaproteobacteria</taxon>
        <taxon>Hyphomicrobiales</taxon>
        <taxon>Rhizobiaceae</taxon>
        <taxon>Sinorhizobium/Ensifer group</taxon>
        <taxon>Ensifer</taxon>
    </lineage>
</organism>
<feature type="region of interest" description="Disordered" evidence="1">
    <location>
        <begin position="444"/>
        <end position="470"/>
    </location>
</feature>
<evidence type="ECO:0000313" key="4">
    <source>
        <dbReference type="EMBL" id="KOF20240.1"/>
    </source>
</evidence>
<evidence type="ECO:0000259" key="2">
    <source>
        <dbReference type="Pfam" id="PF06742"/>
    </source>
</evidence>
<sequence>MLAMPHLAAAQTATGIPSTITTPDKVESRLGVLEFKDGAPDAATMAKIYDNLDFTHAFEAFVNTMQGVSVAAIRKGFLSIGVKDNEVMIFSELMDAKSLFLTANADTVYFFGFLDLSNGPMVLEPPPKALGAIDDDWFRWVTDFGLPGPDRGEGGKYLILPPGYDGPLPEGGFYVSRARTTRVLWFGRSFLENNDPKPAVDLIKSATKIYPYEAGGVGTSIAEFLGGKAKLGPVTSPPPTVFHEASGKAFNTIPPNDFSYYEMLNEVVQQEPATSLDPELMGPLAAIGIVKGKPFAPDARMKKILAEAVAVGNATSRGLFMNPREADWYYYPGSSWFNPLFISGSEFETPIPEITREGAKPFPPTGYRTLDARTLWFYGITGITPAMSMRLTGVGSQYIWAMVDADKQYLDGAKTYKVTLPKGIPAEKFWSFTVYDSQTRSMLDTPQRYPRAGSQSYPSPAADPNADGSTTVYFSPAQPAGVKRGNWIQTMPGKGWFPMLRLYSPLEPFFTKEWRPSEIELVR</sequence>
<dbReference type="PANTHER" id="PTHR36509:SF3">
    <property type="entry name" value="SIGNAL PEPTIDE PROTEIN"/>
    <property type="match status" value="1"/>
</dbReference>
<proteinExistence type="predicted"/>
<dbReference type="InterPro" id="IPR010621">
    <property type="entry name" value="DUF1214"/>
</dbReference>
<dbReference type="InterPro" id="IPR010679">
    <property type="entry name" value="DUF1254"/>
</dbReference>
<evidence type="ECO:0000313" key="5">
    <source>
        <dbReference type="Proteomes" id="UP000037425"/>
    </source>
</evidence>
<reference evidence="5" key="1">
    <citation type="submission" date="2015-07" db="EMBL/GenBank/DDBJ databases">
        <title>Whole genome sequence of an Ensifer adhaerens strain isolated from a cave pool in the Wind Cave National Park.</title>
        <authorList>
            <person name="Eng W.W.H."/>
            <person name="Gan H.M."/>
            <person name="Barton H.A."/>
            <person name="Savka M.A."/>
        </authorList>
    </citation>
    <scope>NUCLEOTIDE SEQUENCE [LARGE SCALE GENOMIC DNA]</scope>
    <source>
        <strain evidence="5">SD006</strain>
    </source>
</reference>
<dbReference type="Gene3D" id="1.10.3360.10">
    <property type="entry name" value="VPA0735-like domain"/>
    <property type="match status" value="1"/>
</dbReference>
<dbReference type="EMBL" id="LGAP01000003">
    <property type="protein sequence ID" value="KOF20240.1"/>
    <property type="molecule type" value="Genomic_DNA"/>
</dbReference>
<dbReference type="Gene3D" id="2.60.120.600">
    <property type="entry name" value="Domain of unknown function DUF1214, C-terminal domain"/>
    <property type="match status" value="1"/>
</dbReference>
<dbReference type="RefSeq" id="WP_234716909.1">
    <property type="nucleotide sequence ID" value="NZ_LGAP01000003.1"/>
</dbReference>
<dbReference type="InterPro" id="IPR037049">
    <property type="entry name" value="DUF1214_C_sf"/>
</dbReference>